<dbReference type="EMBL" id="KE525267">
    <property type="protein sequence ID" value="KFB44030.1"/>
    <property type="molecule type" value="Genomic_DNA"/>
</dbReference>
<dbReference type="EnsemblMetazoa" id="ASIC011859-RA">
    <property type="protein sequence ID" value="ASIC011859-PA"/>
    <property type="gene ID" value="ASIC011859"/>
</dbReference>
<accession>A0A084W1D6</accession>
<evidence type="ECO:0000313" key="4">
    <source>
        <dbReference type="Proteomes" id="UP000030765"/>
    </source>
</evidence>
<proteinExistence type="predicted"/>
<reference evidence="2 4" key="1">
    <citation type="journal article" date="2014" name="BMC Genomics">
        <title>Genome sequence of Anopheles sinensis provides insight into genetics basis of mosquito competence for malaria parasites.</title>
        <authorList>
            <person name="Zhou D."/>
            <person name="Zhang D."/>
            <person name="Ding G."/>
            <person name="Shi L."/>
            <person name="Hou Q."/>
            <person name="Ye Y."/>
            <person name="Xu Y."/>
            <person name="Zhou H."/>
            <person name="Xiong C."/>
            <person name="Li S."/>
            <person name="Yu J."/>
            <person name="Hong S."/>
            <person name="Yu X."/>
            <person name="Zou P."/>
            <person name="Chen C."/>
            <person name="Chang X."/>
            <person name="Wang W."/>
            <person name="Lv Y."/>
            <person name="Sun Y."/>
            <person name="Ma L."/>
            <person name="Shen B."/>
            <person name="Zhu C."/>
        </authorList>
    </citation>
    <scope>NUCLEOTIDE SEQUENCE [LARGE SCALE GENOMIC DNA]</scope>
</reference>
<dbReference type="EMBL" id="ATLV01019283">
    <property type="status" value="NOT_ANNOTATED_CDS"/>
    <property type="molecule type" value="Genomic_DNA"/>
</dbReference>
<reference evidence="3" key="2">
    <citation type="submission" date="2020-05" db="UniProtKB">
        <authorList>
            <consortium name="EnsemblMetazoa"/>
        </authorList>
    </citation>
    <scope>IDENTIFICATION</scope>
</reference>
<protein>
    <submittedName>
        <fullName evidence="2 3">MADS box transcription factor</fullName>
    </submittedName>
</protein>
<feature type="region of interest" description="Disordered" evidence="1">
    <location>
        <begin position="53"/>
        <end position="83"/>
    </location>
</feature>
<gene>
    <name evidence="2" type="ORF">ZHAS_00011859</name>
</gene>
<feature type="compositionally biased region" description="Polar residues" evidence="1">
    <location>
        <begin position="73"/>
        <end position="82"/>
    </location>
</feature>
<keyword evidence="4" id="KW-1185">Reference proteome</keyword>
<evidence type="ECO:0000313" key="2">
    <source>
        <dbReference type="EMBL" id="KFB44030.1"/>
    </source>
</evidence>
<dbReference type="VEuPathDB" id="VectorBase:ASIC011859"/>
<evidence type="ECO:0000313" key="3">
    <source>
        <dbReference type="EnsemblMetazoa" id="ASIC011859-PA"/>
    </source>
</evidence>
<dbReference type="AlphaFoldDB" id="A0A084W1D6"/>
<sequence>MLMYCCGSSLALGQTKRTYRSRKKTNVRPYLAHRRYLFTVSLSATDPIDRDVQRAARATTTASNTTQRAGNRPQRTGNTTHPRTAWPFHVRWHIIGLFIIIGLARATTNTSMIRARSGERAALVYVAVPATLRQPATTKQTKAR</sequence>
<organism evidence="2">
    <name type="scientific">Anopheles sinensis</name>
    <name type="common">Mosquito</name>
    <dbReference type="NCBI Taxonomy" id="74873"/>
    <lineage>
        <taxon>Eukaryota</taxon>
        <taxon>Metazoa</taxon>
        <taxon>Ecdysozoa</taxon>
        <taxon>Arthropoda</taxon>
        <taxon>Hexapoda</taxon>
        <taxon>Insecta</taxon>
        <taxon>Pterygota</taxon>
        <taxon>Neoptera</taxon>
        <taxon>Endopterygota</taxon>
        <taxon>Diptera</taxon>
        <taxon>Nematocera</taxon>
        <taxon>Culicoidea</taxon>
        <taxon>Culicidae</taxon>
        <taxon>Anophelinae</taxon>
        <taxon>Anopheles</taxon>
    </lineage>
</organism>
<name>A0A084W1D6_ANOSI</name>
<evidence type="ECO:0000256" key="1">
    <source>
        <dbReference type="SAM" id="MobiDB-lite"/>
    </source>
</evidence>
<dbReference type="Proteomes" id="UP000030765">
    <property type="component" value="Unassembled WGS sequence"/>
</dbReference>
<feature type="compositionally biased region" description="Low complexity" evidence="1">
    <location>
        <begin position="55"/>
        <end position="69"/>
    </location>
</feature>